<dbReference type="PRINTS" id="PR00506">
    <property type="entry name" value="D21N6MTFRASE"/>
</dbReference>
<keyword evidence="8" id="KW-1185">Reference proteome</keyword>
<dbReference type="InterPro" id="IPR002295">
    <property type="entry name" value="N4/N6-MTase_EcoPI_Mod-like"/>
</dbReference>
<dbReference type="AlphaFoldDB" id="A0A1S6IV42"/>
<dbReference type="GO" id="GO:0008170">
    <property type="term" value="F:N-methyltransferase activity"/>
    <property type="evidence" value="ECO:0007669"/>
    <property type="project" value="InterPro"/>
</dbReference>
<dbReference type="InterPro" id="IPR002941">
    <property type="entry name" value="DNA_methylase_N4/N6"/>
</dbReference>
<dbReference type="REBASE" id="191290">
    <property type="entry name" value="M.DfeGSS09ORF5775P"/>
</dbReference>
<reference evidence="7 8" key="1">
    <citation type="journal article" date="2016" name="Int. J. Syst. Evol. Microbiol.">
        <title>Desulfotomaculum ferrireducens sp. nov., a moderately thermophilic sulfate-reducing and dissimilatory Fe(III)-reducing bacterium isolated from compost.</title>
        <authorList>
            <person name="Yang G."/>
            <person name="Guo J."/>
            <person name="Zhuang L."/>
            <person name="Yuan Y."/>
            <person name="Zhou S."/>
        </authorList>
    </citation>
    <scope>NUCLEOTIDE SEQUENCE [LARGE SCALE GENOMIC DNA]</scope>
    <source>
        <strain evidence="7 8">GSS09</strain>
    </source>
</reference>
<organism evidence="7 8">
    <name type="scientific">Desulforamulus ferrireducens</name>
    <dbReference type="NCBI Taxonomy" id="1833852"/>
    <lineage>
        <taxon>Bacteria</taxon>
        <taxon>Bacillati</taxon>
        <taxon>Bacillota</taxon>
        <taxon>Clostridia</taxon>
        <taxon>Eubacteriales</taxon>
        <taxon>Peptococcaceae</taxon>
        <taxon>Desulforamulus</taxon>
    </lineage>
</organism>
<dbReference type="GO" id="GO:0003677">
    <property type="term" value="F:DNA binding"/>
    <property type="evidence" value="ECO:0007669"/>
    <property type="project" value="InterPro"/>
</dbReference>
<evidence type="ECO:0000313" key="7">
    <source>
        <dbReference type="EMBL" id="AQS58635.1"/>
    </source>
</evidence>
<protein>
    <recommendedName>
        <fullName evidence="6">DNA methylase N-4/N-6 domain-containing protein</fullName>
    </recommendedName>
</protein>
<dbReference type="InterPro" id="IPR002052">
    <property type="entry name" value="DNA_methylase_N6_adenine_CS"/>
</dbReference>
<dbReference type="InterPro" id="IPR029063">
    <property type="entry name" value="SAM-dependent_MTases_sf"/>
</dbReference>
<evidence type="ECO:0000256" key="4">
    <source>
        <dbReference type="ARBA" id="ARBA00022691"/>
    </source>
</evidence>
<dbReference type="GO" id="GO:0032259">
    <property type="term" value="P:methylation"/>
    <property type="evidence" value="ECO:0007669"/>
    <property type="project" value="UniProtKB-KW"/>
</dbReference>
<keyword evidence="4" id="KW-0949">S-adenosyl-L-methionine</keyword>
<comment type="similarity">
    <text evidence="1">Belongs to the N(4)/N(6)-methyltransferase family.</text>
</comment>
<feature type="domain" description="DNA methylase N-4/N-6" evidence="6">
    <location>
        <begin position="113"/>
        <end position="437"/>
    </location>
</feature>
<evidence type="ECO:0000256" key="2">
    <source>
        <dbReference type="ARBA" id="ARBA00022603"/>
    </source>
</evidence>
<accession>A0A1S6IV42</accession>
<gene>
    <name evidence="7" type="ORF">B0537_05775</name>
</gene>
<keyword evidence="5" id="KW-0680">Restriction system</keyword>
<keyword evidence="2" id="KW-0489">Methyltransferase</keyword>
<dbReference type="RefSeq" id="WP_077713584.1">
    <property type="nucleotide sequence ID" value="NZ_CP019698.1"/>
</dbReference>
<name>A0A1S6IV42_9FIRM</name>
<keyword evidence="3" id="KW-0808">Transferase</keyword>
<sequence>MQETSLNGKSMDMVAENIKKLKEIFPEVVTEDKIDFTMLRALLGEHIDDANERYSFTWHGKVAALRLSQTPSTGTLLPCQQESKDWAITQNLYLEGDNLEVLKLLQKSYHNKVKAIYIDPPYNTGKDFVYADDYRDTLENYLRLTGQRNRDGSRETAHSEMAGRYHTNWLNMMYPRLRLARNLLTDDGVIFISIDDNELDNLKKLCNEVFGENNFIDIFSWVKTETPANLSKKTKKAVEYILCYQKSKNDHKFKGLAKKSKSSNGLLNQTNARKRLVFPRHVVDTSLADGVYPAGKYGTNSYDITLVEDTEVKDGYFIRDVVLEGNFKWSQAKLNKEIEAGTKISIKTIAFSPSYERKEYEPEVPWNLINRSFNVKTNEEASKELERLFGCKVFDYPKPVSLIKYLLNFIVGKNDLVLDFFSGSATTAQAVMELNAEDDGQRKFILVQLPEACSPTSEAARAGYHNICEIGKERIRRAGEKIKEEQGDAVGLDTGFKVFKLASSNLKKWQPDGENSLEDMMTHYVEGRSELDVVYEIILKYGMELTLPVEEYELTGKKLYCVGKGALVICLADDISTDLAPGLIELKAKLNPEKMRVVFKDNGFSSDAMKTKMKELLKQAQIEDFVTV</sequence>
<dbReference type="SUPFAM" id="SSF53335">
    <property type="entry name" value="S-adenosyl-L-methionine-dependent methyltransferases"/>
    <property type="match status" value="1"/>
</dbReference>
<evidence type="ECO:0000256" key="5">
    <source>
        <dbReference type="ARBA" id="ARBA00022747"/>
    </source>
</evidence>
<dbReference type="OrthoDB" id="9800801at2"/>
<dbReference type="KEGG" id="dfg:B0537_05775"/>
<dbReference type="Pfam" id="PF01555">
    <property type="entry name" value="N6_N4_Mtase"/>
    <property type="match status" value="1"/>
</dbReference>
<evidence type="ECO:0000259" key="6">
    <source>
        <dbReference type="Pfam" id="PF01555"/>
    </source>
</evidence>
<evidence type="ECO:0000256" key="3">
    <source>
        <dbReference type="ARBA" id="ARBA00022679"/>
    </source>
</evidence>
<evidence type="ECO:0000256" key="1">
    <source>
        <dbReference type="ARBA" id="ARBA00006594"/>
    </source>
</evidence>
<proteinExistence type="inferred from homology"/>
<dbReference type="STRING" id="1833852.B0537_05775"/>
<dbReference type="PIRSF" id="PIRSF015855">
    <property type="entry name" value="TypeIII_Mtase_mKpnI"/>
    <property type="match status" value="1"/>
</dbReference>
<dbReference type="Proteomes" id="UP000189464">
    <property type="component" value="Chromosome"/>
</dbReference>
<evidence type="ECO:0000313" key="8">
    <source>
        <dbReference type="Proteomes" id="UP000189464"/>
    </source>
</evidence>
<dbReference type="Gene3D" id="3.40.50.150">
    <property type="entry name" value="Vaccinia Virus protein VP39"/>
    <property type="match status" value="1"/>
</dbReference>
<dbReference type="EMBL" id="CP019698">
    <property type="protein sequence ID" value="AQS58635.1"/>
    <property type="molecule type" value="Genomic_DNA"/>
</dbReference>
<dbReference type="GO" id="GO:0009307">
    <property type="term" value="P:DNA restriction-modification system"/>
    <property type="evidence" value="ECO:0007669"/>
    <property type="project" value="UniProtKB-KW"/>
</dbReference>
<dbReference type="PROSITE" id="PS00092">
    <property type="entry name" value="N6_MTASE"/>
    <property type="match status" value="1"/>
</dbReference>